<keyword evidence="2" id="KW-1185">Reference proteome</keyword>
<evidence type="ECO:0000313" key="1">
    <source>
        <dbReference type="EMBL" id="MBF0596907.1"/>
    </source>
</evidence>
<proteinExistence type="predicted"/>
<accession>A0A8J7FSM7</accession>
<name>A0A8J7FSM7_9FLAO</name>
<organism evidence="1 2">
    <name type="scientific">Faecalibacter rhinopitheci</name>
    <dbReference type="NCBI Taxonomy" id="2779678"/>
    <lineage>
        <taxon>Bacteria</taxon>
        <taxon>Pseudomonadati</taxon>
        <taxon>Bacteroidota</taxon>
        <taxon>Flavobacteriia</taxon>
        <taxon>Flavobacteriales</taxon>
        <taxon>Weeksellaceae</taxon>
        <taxon>Faecalibacter</taxon>
    </lineage>
</organism>
<sequence length="447" mass="52492">MKSISSLNKEFQKVKALTFWKKSKSKFIINPSELKQFLELNGFCLYNDKLIQIYENIAIELNPQQVFNYCLKHIQSLKISDLDNEFMRQGETLLMTKKALLGSLKQSNITPLRDDLKTGYILFNNGILKVTENKKELIDYNHIKDNFIWLDSIIECDYTENNEISVFEKFLNKVTNDDKHKLSVLSSIGFAIHKYKIPSSNKAIILSDENTESENNANGRTGKGLIVQGISKMVNLITQNGKNLDLTNNRFAFQDVTHQTEIIFFDDVKKAFDFEQLFSILTNDITIEKKNKQSFIIPFALSPKIILTTNYQINGNSSSHKGRRFEIYLNNYFNDNHTPFLEFNHHFFNDWDSFEWNKFYNFMTNCLQTFLKSGLIPYNNIDLKQKKVVCDITKELFDKLEKCELNKRYFLKDFDKRLDPIKKYAEFKNYTIKKSEYNGLTTFTIYD</sequence>
<dbReference type="Proteomes" id="UP000608754">
    <property type="component" value="Unassembled WGS sequence"/>
</dbReference>
<comment type="caution">
    <text evidence="1">The sequence shown here is derived from an EMBL/GenBank/DDBJ whole genome shotgun (WGS) entry which is preliminary data.</text>
</comment>
<evidence type="ECO:0000313" key="2">
    <source>
        <dbReference type="Proteomes" id="UP000608754"/>
    </source>
</evidence>
<reference evidence="1" key="1">
    <citation type="submission" date="2020-10" db="EMBL/GenBank/DDBJ databases">
        <authorList>
            <person name="Lu T."/>
            <person name="Wang Q."/>
            <person name="Han X."/>
        </authorList>
    </citation>
    <scope>NUCLEOTIDE SEQUENCE</scope>
    <source>
        <strain evidence="1">WQ 117</strain>
    </source>
</reference>
<dbReference type="RefSeq" id="WP_194182459.1">
    <property type="nucleotide sequence ID" value="NZ_JADGIK010000003.1"/>
</dbReference>
<dbReference type="EMBL" id="JADGIK010000003">
    <property type="protein sequence ID" value="MBF0596907.1"/>
    <property type="molecule type" value="Genomic_DNA"/>
</dbReference>
<gene>
    <name evidence="1" type="ORF">IM532_05510</name>
</gene>
<protein>
    <submittedName>
        <fullName evidence="1">Uncharacterized protein</fullName>
    </submittedName>
</protein>
<dbReference type="AlphaFoldDB" id="A0A8J7FSM7"/>